<feature type="non-terminal residue" evidence="1">
    <location>
        <position position="1"/>
    </location>
</feature>
<dbReference type="AlphaFoldDB" id="A0A8S2U556"/>
<accession>A0A8S2U556</accession>
<evidence type="ECO:0000313" key="2">
    <source>
        <dbReference type="EMBL" id="CAF4431999.1"/>
    </source>
</evidence>
<evidence type="ECO:0000313" key="1">
    <source>
        <dbReference type="EMBL" id="CAF4323302.1"/>
    </source>
</evidence>
<dbReference type="EMBL" id="CAJOBH010039950">
    <property type="protein sequence ID" value="CAF4323302.1"/>
    <property type="molecule type" value="Genomic_DNA"/>
</dbReference>
<dbReference type="EMBL" id="CAJOBJ010068616">
    <property type="protein sequence ID" value="CAF4450297.1"/>
    <property type="molecule type" value="Genomic_DNA"/>
</dbReference>
<comment type="caution">
    <text evidence="1">The sequence shown here is derived from an EMBL/GenBank/DDBJ whole genome shotgun (WGS) entry which is preliminary data.</text>
</comment>
<sequence length="80" mass="8850">LTGLKYILGINVSKAQSIEGALSNLLKTNRDSKKSITISSTPMQPSNPNHLDITHAWLLIQCMYSSCGCCCLNRYSKVEF</sequence>
<name>A0A8S2U556_9BILA</name>
<dbReference type="Proteomes" id="UP000676336">
    <property type="component" value="Unassembled WGS sequence"/>
</dbReference>
<evidence type="ECO:0000313" key="5">
    <source>
        <dbReference type="EMBL" id="CAF4450691.1"/>
    </source>
</evidence>
<dbReference type="Proteomes" id="UP000681720">
    <property type="component" value="Unassembled WGS sequence"/>
</dbReference>
<dbReference type="EMBL" id="CAJOBI010065042">
    <property type="protein sequence ID" value="CAF4432259.1"/>
    <property type="molecule type" value="Genomic_DNA"/>
</dbReference>
<gene>
    <name evidence="1" type="ORF">BYL167_LOCUS28366</name>
    <name evidence="4" type="ORF">GIL414_LOCUS32379</name>
    <name evidence="5" type="ORF">GIL414_LOCUS32399</name>
    <name evidence="2" type="ORF">SMN809_LOCUS31867</name>
    <name evidence="3" type="ORF">SMN809_LOCUS31877</name>
</gene>
<protein>
    <submittedName>
        <fullName evidence="1">Uncharacterized protein</fullName>
    </submittedName>
</protein>
<evidence type="ECO:0000313" key="6">
    <source>
        <dbReference type="Proteomes" id="UP000681967"/>
    </source>
</evidence>
<proteinExistence type="predicted"/>
<evidence type="ECO:0000313" key="4">
    <source>
        <dbReference type="EMBL" id="CAF4450297.1"/>
    </source>
</evidence>
<dbReference type="EMBL" id="CAJOBI010064979">
    <property type="protein sequence ID" value="CAF4431999.1"/>
    <property type="molecule type" value="Genomic_DNA"/>
</dbReference>
<dbReference type="EMBL" id="CAJOBJ010068716">
    <property type="protein sequence ID" value="CAF4450691.1"/>
    <property type="molecule type" value="Genomic_DNA"/>
</dbReference>
<dbReference type="Proteomes" id="UP000681967">
    <property type="component" value="Unassembled WGS sequence"/>
</dbReference>
<reference evidence="1" key="1">
    <citation type="submission" date="2021-02" db="EMBL/GenBank/DDBJ databases">
        <authorList>
            <person name="Nowell W R."/>
        </authorList>
    </citation>
    <scope>NUCLEOTIDE SEQUENCE</scope>
</reference>
<organism evidence="1 6">
    <name type="scientific">Rotaria magnacalcarata</name>
    <dbReference type="NCBI Taxonomy" id="392030"/>
    <lineage>
        <taxon>Eukaryota</taxon>
        <taxon>Metazoa</taxon>
        <taxon>Spiralia</taxon>
        <taxon>Gnathifera</taxon>
        <taxon>Rotifera</taxon>
        <taxon>Eurotatoria</taxon>
        <taxon>Bdelloidea</taxon>
        <taxon>Philodinida</taxon>
        <taxon>Philodinidae</taxon>
        <taxon>Rotaria</taxon>
    </lineage>
</organism>
<evidence type="ECO:0000313" key="3">
    <source>
        <dbReference type="EMBL" id="CAF4432259.1"/>
    </source>
</evidence>